<dbReference type="RefSeq" id="WP_216822623.1">
    <property type="nucleotide sequence ID" value="NZ_FOEV01000015.1"/>
</dbReference>
<sequence length="51" mass="5519">MEVKPPAYRPGAIVIGASSGMGEALARRLVTEGWRVGLAEELNAFRHSPRN</sequence>
<comment type="caution">
    <text evidence="1">The sequence shown here is derived from an EMBL/GenBank/DDBJ whole genome shotgun (WGS) entry which is preliminary data.</text>
</comment>
<protein>
    <recommendedName>
        <fullName evidence="3">Short-chain dehydrogenase</fullName>
    </recommendedName>
</protein>
<organism evidence="1 2">
    <name type="scientific">Pseudomonas lutea</name>
    <dbReference type="NCBI Taxonomy" id="243924"/>
    <lineage>
        <taxon>Bacteria</taxon>
        <taxon>Pseudomonadati</taxon>
        <taxon>Pseudomonadota</taxon>
        <taxon>Gammaproteobacteria</taxon>
        <taxon>Pseudomonadales</taxon>
        <taxon>Pseudomonadaceae</taxon>
        <taxon>Pseudomonas</taxon>
    </lineage>
</organism>
<name>A0A9X8MGK7_9PSED</name>
<proteinExistence type="predicted"/>
<dbReference type="Gene3D" id="3.40.50.720">
    <property type="entry name" value="NAD(P)-binding Rossmann-like Domain"/>
    <property type="match status" value="1"/>
</dbReference>
<dbReference type="InterPro" id="IPR036291">
    <property type="entry name" value="NAD(P)-bd_dom_sf"/>
</dbReference>
<accession>A0A9X8MGK7</accession>
<evidence type="ECO:0008006" key="3">
    <source>
        <dbReference type="Google" id="ProtNLM"/>
    </source>
</evidence>
<dbReference type="Proteomes" id="UP000183210">
    <property type="component" value="Unassembled WGS sequence"/>
</dbReference>
<dbReference type="EMBL" id="FOEV01000015">
    <property type="protein sequence ID" value="SER26650.1"/>
    <property type="molecule type" value="Genomic_DNA"/>
</dbReference>
<reference evidence="1 2" key="1">
    <citation type="submission" date="2016-10" db="EMBL/GenBank/DDBJ databases">
        <authorList>
            <person name="Varghese N."/>
            <person name="Submissions S."/>
        </authorList>
    </citation>
    <scope>NUCLEOTIDE SEQUENCE [LARGE SCALE GENOMIC DNA]</scope>
    <source>
        <strain evidence="1 2">LMG 21974</strain>
    </source>
</reference>
<dbReference type="GeneID" id="300270020"/>
<evidence type="ECO:0000313" key="2">
    <source>
        <dbReference type="Proteomes" id="UP000183210"/>
    </source>
</evidence>
<evidence type="ECO:0000313" key="1">
    <source>
        <dbReference type="EMBL" id="SER26650.1"/>
    </source>
</evidence>
<gene>
    <name evidence="1" type="ORF">SAMN05216409_11561</name>
</gene>
<dbReference type="SUPFAM" id="SSF51735">
    <property type="entry name" value="NAD(P)-binding Rossmann-fold domains"/>
    <property type="match status" value="1"/>
</dbReference>
<dbReference type="AlphaFoldDB" id="A0A9X8MGK7"/>